<dbReference type="Proteomes" id="UP000199601">
    <property type="component" value="Unassembled WGS sequence"/>
</dbReference>
<evidence type="ECO:0000313" key="2">
    <source>
        <dbReference type="Proteomes" id="UP000199601"/>
    </source>
</evidence>
<keyword evidence="2" id="KW-1185">Reference proteome</keyword>
<dbReference type="RefSeq" id="WP_090418429.1">
    <property type="nucleotide sequence ID" value="NZ_CTEC01000001.1"/>
</dbReference>
<gene>
    <name evidence="1" type="ORF">BN000_00665</name>
</gene>
<dbReference type="AlphaFoldDB" id="A0A0U1CXC2"/>
<dbReference type="EMBL" id="CTEC01000001">
    <property type="protein sequence ID" value="CQD03849.1"/>
    <property type="molecule type" value="Genomic_DNA"/>
</dbReference>
<organism evidence="1 2">
    <name type="scientific">Mycobacterium europaeum</name>
    <dbReference type="NCBI Taxonomy" id="761804"/>
    <lineage>
        <taxon>Bacteria</taxon>
        <taxon>Bacillati</taxon>
        <taxon>Actinomycetota</taxon>
        <taxon>Actinomycetes</taxon>
        <taxon>Mycobacteriales</taxon>
        <taxon>Mycobacteriaceae</taxon>
        <taxon>Mycobacterium</taxon>
        <taxon>Mycobacterium simiae complex</taxon>
    </lineage>
</organism>
<sequence>MSATKVNLPEQAQGVLPVGNGGTGAPSLSGLVVGNGTAAMTTVPAPAGAVVGTTDAQTLSGKTLSAPTIDGYTEGVQGLGTVTTAAAIGALSTGTMVTATLTNGDLCAFTLPSLAAGESFLLYVFQPSTTGSGTYSFAAASGQTLRWPAGAAPSMTQGAGKCDLLTFSSPDGVNVFGAFIQDY</sequence>
<protein>
    <submittedName>
        <fullName evidence="1">Uncharacterized protein</fullName>
    </submittedName>
</protein>
<name>A0A0U1CXC2_9MYCO</name>
<reference evidence="2" key="1">
    <citation type="submission" date="2015-03" db="EMBL/GenBank/DDBJ databases">
        <authorList>
            <person name="Urmite Genomes"/>
        </authorList>
    </citation>
    <scope>NUCLEOTIDE SEQUENCE [LARGE SCALE GENOMIC DNA]</scope>
    <source>
        <strain evidence="2">CSUR P1344</strain>
    </source>
</reference>
<proteinExistence type="predicted"/>
<accession>A0A0U1CXC2</accession>
<evidence type="ECO:0000313" key="1">
    <source>
        <dbReference type="EMBL" id="CQD03849.1"/>
    </source>
</evidence>